<evidence type="ECO:0000313" key="1">
    <source>
        <dbReference type="EMBL" id="KAJ9106179.1"/>
    </source>
</evidence>
<comment type="caution">
    <text evidence="1">The sequence shown here is derived from an EMBL/GenBank/DDBJ whole genome shotgun (WGS) entry which is preliminary data.</text>
</comment>
<dbReference type="EMBL" id="JASBWT010000003">
    <property type="protein sequence ID" value="KAJ9106179.1"/>
    <property type="molecule type" value="Genomic_DNA"/>
</dbReference>
<sequence>MPGPVKTDPAKSPEVMLAFYRRLFPYKPFYLWLNQEQGKLVSEYTALEYLELTLLLRWIAPTRLFTHREFAFTLGESTYVRYNSFNNAEEFKKEILRANPTRFEIGPVYNARPRDRKTMQASALRPEKRELVFDIDMTDYDEIRTCCSGGAICIRCWGYIAAAVKVLDHSLREHFGFQHLLWVYSGRRGIHCWISDKAALDLTDEQRKAITNFLEVIKGGKEQLKKVHVRGSNDNGDLHPALSDALNDVKEVFVKTVLRDQDCFREERGWDTLLALIPDKDVVDSLRSRWQNSHSSSSTKWTDLLKAREKLSDQHLRYTKIVKAMEDIILQYTYPRIDAEVSKRRNHLLKSPFVIHPGTDPSQVDDFDPAGVPTVGQLLRELDQTHAELMEDDVKMDDEETKDDKSPKRSEPDYNRTSLRPYIELFEKHIAAVMRDAREAKRAANSHSMDF</sequence>
<proteinExistence type="predicted"/>
<evidence type="ECO:0000313" key="2">
    <source>
        <dbReference type="Proteomes" id="UP001227268"/>
    </source>
</evidence>
<protein>
    <submittedName>
        <fullName evidence="1">Uncharacterized protein</fullName>
    </submittedName>
</protein>
<accession>A0ACC2W376</accession>
<name>A0ACC2W376_9TREE</name>
<organism evidence="1 2">
    <name type="scientific">Naganishia friedmannii</name>
    <dbReference type="NCBI Taxonomy" id="89922"/>
    <lineage>
        <taxon>Eukaryota</taxon>
        <taxon>Fungi</taxon>
        <taxon>Dikarya</taxon>
        <taxon>Basidiomycota</taxon>
        <taxon>Agaricomycotina</taxon>
        <taxon>Tremellomycetes</taxon>
        <taxon>Filobasidiales</taxon>
        <taxon>Filobasidiaceae</taxon>
        <taxon>Naganishia</taxon>
    </lineage>
</organism>
<gene>
    <name evidence="1" type="ORF">QFC21_001322</name>
</gene>
<reference evidence="1" key="1">
    <citation type="submission" date="2023-04" db="EMBL/GenBank/DDBJ databases">
        <title>Draft Genome sequencing of Naganishia species isolated from polar environments using Oxford Nanopore Technology.</title>
        <authorList>
            <person name="Leo P."/>
            <person name="Venkateswaran K."/>
        </authorList>
    </citation>
    <scope>NUCLEOTIDE SEQUENCE</scope>
    <source>
        <strain evidence="1">MNA-CCFEE 5423</strain>
    </source>
</reference>
<dbReference type="Proteomes" id="UP001227268">
    <property type="component" value="Unassembled WGS sequence"/>
</dbReference>
<keyword evidence="2" id="KW-1185">Reference proteome</keyword>